<accession>K1ZJW3</accession>
<evidence type="ECO:0008006" key="2">
    <source>
        <dbReference type="Google" id="ProtNLM"/>
    </source>
</evidence>
<proteinExistence type="predicted"/>
<dbReference type="EMBL" id="AMFJ01028775">
    <property type="protein sequence ID" value="EKD44688.1"/>
    <property type="molecule type" value="Genomic_DNA"/>
</dbReference>
<comment type="caution">
    <text evidence="1">The sequence shown here is derived from an EMBL/GenBank/DDBJ whole genome shotgun (WGS) entry which is preliminary data.</text>
</comment>
<evidence type="ECO:0000313" key="1">
    <source>
        <dbReference type="EMBL" id="EKD44688.1"/>
    </source>
</evidence>
<name>K1ZJW3_9BACT</name>
<reference evidence="1" key="1">
    <citation type="journal article" date="2012" name="Science">
        <title>Fermentation, hydrogen, and sulfur metabolism in multiple uncultivated bacterial phyla.</title>
        <authorList>
            <person name="Wrighton K.C."/>
            <person name="Thomas B.C."/>
            <person name="Sharon I."/>
            <person name="Miller C.S."/>
            <person name="Castelle C.J."/>
            <person name="VerBerkmoes N.C."/>
            <person name="Wilkins M.J."/>
            <person name="Hettich R.L."/>
            <person name="Lipton M.S."/>
            <person name="Williams K.H."/>
            <person name="Long P.E."/>
            <person name="Banfield J.F."/>
        </authorList>
    </citation>
    <scope>NUCLEOTIDE SEQUENCE [LARGE SCALE GENOMIC DNA]</scope>
</reference>
<dbReference type="InterPro" id="IPR043519">
    <property type="entry name" value="NT_sf"/>
</dbReference>
<dbReference type="AlphaFoldDB" id="K1ZJW3"/>
<protein>
    <recommendedName>
        <fullName evidence="2">Polymerase nucleotidyl transferase domain-containing protein</fullName>
    </recommendedName>
</protein>
<sequence length="238" mass="28076">MQTITKKLESILGVKKIPSPEEQEFFRKTQDFIRLIQWIPGLRMIAVSNSLAMYATHPDSDIDLFVITAPKRLWIVRTIVLLTAELLQVRTKPGNEAGKFCFPFFMTEKNLSLKEIALEDDVYLAYWIRSLKPIYNQYYTYGRFMEVNRPFYENILQISSSEEEHTDLLKENRTFLVITQRYLWITKLWEFFSPLFSFKDTILGVISKKLITRKIPTADTEGIVVNDDMVKLHFTDRR</sequence>
<organism evidence="1">
    <name type="scientific">uncultured bacterium</name>
    <name type="common">gcode 4</name>
    <dbReference type="NCBI Taxonomy" id="1234023"/>
    <lineage>
        <taxon>Bacteria</taxon>
        <taxon>environmental samples</taxon>
    </lineage>
</organism>
<feature type="non-terminal residue" evidence="1">
    <location>
        <position position="238"/>
    </location>
</feature>
<gene>
    <name evidence="1" type="ORF">ACD_71C00044G0005</name>
</gene>
<dbReference type="SUPFAM" id="SSF81301">
    <property type="entry name" value="Nucleotidyltransferase"/>
    <property type="match status" value="1"/>
</dbReference>